<gene>
    <name evidence="1" type="ORF">BJX63DRAFT_417940</name>
</gene>
<sequence length="276" mass="31278">MTEAQANRYLPLVFKKQDGRPDIPEGLEDGQYGPVQEFAHITWDDVATFGANAFQMGTSGLCGCTQVTFVSRRAVWMAHFWETYSYCDSDWVPSEGPPTAANGYPPGPDNTDHLASYRAFQERILNALSQQYPAGPTIQHGRKPKAYIMPEGPPIQANLFNRPDDGTMLFVMSPKKSSRDNTFRYSNRVPLIMDTIADILDRRPVEYAFPYLPFNMRNKRGHALFQYDLDADGAGTRGWRLIYEGREWRGFLTCSSPMLEKNQMQVKQPSDTPLST</sequence>
<evidence type="ECO:0000313" key="1">
    <source>
        <dbReference type="EMBL" id="KAL2821547.1"/>
    </source>
</evidence>
<dbReference type="Proteomes" id="UP001610334">
    <property type="component" value="Unassembled WGS sequence"/>
</dbReference>
<accession>A0ABR4I3I2</accession>
<dbReference type="EMBL" id="JBFXLT010000004">
    <property type="protein sequence ID" value="KAL2821547.1"/>
    <property type="molecule type" value="Genomic_DNA"/>
</dbReference>
<proteinExistence type="predicted"/>
<name>A0ABR4I3I2_9EURO</name>
<reference evidence="1 2" key="1">
    <citation type="submission" date="2024-07" db="EMBL/GenBank/DDBJ databases">
        <title>Section-level genome sequencing and comparative genomics of Aspergillus sections Usti and Cavernicolus.</title>
        <authorList>
            <consortium name="Lawrence Berkeley National Laboratory"/>
            <person name="Nybo J.L."/>
            <person name="Vesth T.C."/>
            <person name="Theobald S."/>
            <person name="Frisvad J.C."/>
            <person name="Larsen T.O."/>
            <person name="Kjaerboelling I."/>
            <person name="Rothschild-Mancinelli K."/>
            <person name="Lyhne E.K."/>
            <person name="Kogle M.E."/>
            <person name="Barry K."/>
            <person name="Clum A."/>
            <person name="Na H."/>
            <person name="Ledsgaard L."/>
            <person name="Lin J."/>
            <person name="Lipzen A."/>
            <person name="Kuo A."/>
            <person name="Riley R."/>
            <person name="Mondo S."/>
            <person name="Labutti K."/>
            <person name="Haridas S."/>
            <person name="Pangalinan J."/>
            <person name="Salamov A.A."/>
            <person name="Simmons B.A."/>
            <person name="Magnuson J.K."/>
            <person name="Chen J."/>
            <person name="Drula E."/>
            <person name="Henrissat B."/>
            <person name="Wiebenga A."/>
            <person name="Lubbers R.J."/>
            <person name="Gomes A.C."/>
            <person name="Makela M.R."/>
            <person name="Stajich J."/>
            <person name="Grigoriev I.V."/>
            <person name="Mortensen U.H."/>
            <person name="De Vries R.P."/>
            <person name="Baker S.E."/>
            <person name="Andersen M.R."/>
        </authorList>
    </citation>
    <scope>NUCLEOTIDE SEQUENCE [LARGE SCALE GENOMIC DNA]</scope>
    <source>
        <strain evidence="1 2">CBS 588.65</strain>
    </source>
</reference>
<organism evidence="1 2">
    <name type="scientific">Aspergillus granulosus</name>
    <dbReference type="NCBI Taxonomy" id="176169"/>
    <lineage>
        <taxon>Eukaryota</taxon>
        <taxon>Fungi</taxon>
        <taxon>Dikarya</taxon>
        <taxon>Ascomycota</taxon>
        <taxon>Pezizomycotina</taxon>
        <taxon>Eurotiomycetes</taxon>
        <taxon>Eurotiomycetidae</taxon>
        <taxon>Eurotiales</taxon>
        <taxon>Aspergillaceae</taxon>
        <taxon>Aspergillus</taxon>
        <taxon>Aspergillus subgen. Nidulantes</taxon>
    </lineage>
</organism>
<keyword evidence="2" id="KW-1185">Reference proteome</keyword>
<evidence type="ECO:0000313" key="2">
    <source>
        <dbReference type="Proteomes" id="UP001610334"/>
    </source>
</evidence>
<comment type="caution">
    <text evidence="1">The sequence shown here is derived from an EMBL/GenBank/DDBJ whole genome shotgun (WGS) entry which is preliminary data.</text>
</comment>
<protein>
    <submittedName>
        <fullName evidence="1">Uncharacterized protein</fullName>
    </submittedName>
</protein>